<evidence type="ECO:0000259" key="9">
    <source>
        <dbReference type="PROSITE" id="PS50122"/>
    </source>
</evidence>
<keyword evidence="5 7" id="KW-0597">Phosphoprotein</keyword>
<dbReference type="InterPro" id="IPR001789">
    <property type="entry name" value="Sig_transdc_resp-reg_receiver"/>
</dbReference>
<dbReference type="EC" id="3.5.1.44" evidence="5"/>
<dbReference type="Gene3D" id="3.40.50.2300">
    <property type="match status" value="1"/>
</dbReference>
<evidence type="ECO:0000256" key="1">
    <source>
        <dbReference type="ARBA" id="ARBA00022490"/>
    </source>
</evidence>
<dbReference type="NCBIfam" id="NF001965">
    <property type="entry name" value="PRK00742.1"/>
    <property type="match status" value="1"/>
</dbReference>
<dbReference type="NCBIfam" id="NF009206">
    <property type="entry name" value="PRK12555.1"/>
    <property type="match status" value="1"/>
</dbReference>
<dbReference type="Pfam" id="PF01339">
    <property type="entry name" value="CheB_methylest"/>
    <property type="match status" value="1"/>
</dbReference>
<dbReference type="Pfam" id="PF00072">
    <property type="entry name" value="Response_reg"/>
    <property type="match status" value="1"/>
</dbReference>
<evidence type="ECO:0000313" key="10">
    <source>
        <dbReference type="EMBL" id="AML52681.1"/>
    </source>
</evidence>
<dbReference type="SUPFAM" id="SSF52172">
    <property type="entry name" value="CheY-like"/>
    <property type="match status" value="1"/>
</dbReference>
<evidence type="ECO:0000256" key="2">
    <source>
        <dbReference type="ARBA" id="ARBA00022500"/>
    </source>
</evidence>
<comment type="PTM">
    <text evidence="5">Phosphorylated by CheA. Phosphorylation of the N-terminal regulatory domain activates the methylesterase activity.</text>
</comment>
<dbReference type="InterPro" id="IPR008248">
    <property type="entry name" value="CheB-like"/>
</dbReference>
<dbReference type="HAMAP" id="MF_00099">
    <property type="entry name" value="CheB_chemtxs"/>
    <property type="match status" value="1"/>
</dbReference>
<dbReference type="Gene3D" id="3.40.50.180">
    <property type="entry name" value="Methylesterase CheB, C-terminal domain"/>
    <property type="match status" value="1"/>
</dbReference>
<keyword evidence="1 5" id="KW-0963">Cytoplasm</keyword>
<dbReference type="KEGG" id="hat:RC74_16675"/>
<keyword evidence="11" id="KW-1185">Reference proteome</keyword>
<organism evidence="10 11">
    <name type="scientific">Falsihalocynthiibacter arcticus</name>
    <dbReference type="NCBI Taxonomy" id="1579316"/>
    <lineage>
        <taxon>Bacteria</taxon>
        <taxon>Pseudomonadati</taxon>
        <taxon>Pseudomonadota</taxon>
        <taxon>Alphaproteobacteria</taxon>
        <taxon>Rhodobacterales</taxon>
        <taxon>Roseobacteraceae</taxon>
        <taxon>Falsihalocynthiibacter</taxon>
    </lineage>
</organism>
<comment type="subcellular location">
    <subcellularLocation>
        <location evidence="5">Cytoplasm</location>
    </subcellularLocation>
</comment>
<keyword evidence="2 5" id="KW-0145">Chemotaxis</keyword>
<dbReference type="PROSITE" id="PS50110">
    <property type="entry name" value="RESPONSE_REGULATORY"/>
    <property type="match status" value="1"/>
</dbReference>
<dbReference type="PANTHER" id="PTHR42872">
    <property type="entry name" value="PROTEIN-GLUTAMATE METHYLESTERASE/PROTEIN-GLUTAMINE GLUTAMINASE"/>
    <property type="match status" value="1"/>
</dbReference>
<dbReference type="PROSITE" id="PS50122">
    <property type="entry name" value="CHEB"/>
    <property type="match status" value="1"/>
</dbReference>
<dbReference type="GO" id="GO:0000156">
    <property type="term" value="F:phosphorelay response regulator activity"/>
    <property type="evidence" value="ECO:0007669"/>
    <property type="project" value="InterPro"/>
</dbReference>
<dbReference type="STRING" id="1579316.RC74_16675"/>
<accession>A0A126V2X3</accession>
<dbReference type="OrthoDB" id="9793421at2"/>
<feature type="domain" description="CheB-type methylesterase" evidence="9">
    <location>
        <begin position="166"/>
        <end position="360"/>
    </location>
</feature>
<name>A0A126V2X3_9RHOB</name>
<dbReference type="InterPro" id="IPR011006">
    <property type="entry name" value="CheY-like_superfamily"/>
</dbReference>
<dbReference type="GO" id="GO:0008984">
    <property type="term" value="F:protein-glutamate methylesterase activity"/>
    <property type="evidence" value="ECO:0007669"/>
    <property type="project" value="UniProtKB-UniRule"/>
</dbReference>
<evidence type="ECO:0000256" key="3">
    <source>
        <dbReference type="ARBA" id="ARBA00022801"/>
    </source>
</evidence>
<dbReference type="EMBL" id="CP014327">
    <property type="protein sequence ID" value="AML52681.1"/>
    <property type="molecule type" value="Genomic_DNA"/>
</dbReference>
<evidence type="ECO:0000256" key="7">
    <source>
        <dbReference type="PROSITE-ProRule" id="PRU00169"/>
    </source>
</evidence>
<dbReference type="InterPro" id="IPR035909">
    <property type="entry name" value="CheB_C"/>
</dbReference>
<comment type="function">
    <text evidence="5">Involved in chemotaxis. Part of a chemotaxis signal transduction system that modulates chemotaxis in response to various stimuli. Catalyzes the demethylation of specific methylglutamate residues introduced into the chemoreceptors (methyl-accepting chemotaxis proteins or MCP) by CheR. Also mediates the irreversible deamidation of specific glutamine residues to glutamic acid.</text>
</comment>
<dbReference type="PIRSF" id="PIRSF000876">
    <property type="entry name" value="RR_chemtxs_CheB"/>
    <property type="match status" value="1"/>
</dbReference>
<dbReference type="RefSeq" id="WP_039003398.1">
    <property type="nucleotide sequence ID" value="NZ_CP014327.1"/>
</dbReference>
<dbReference type="GO" id="GO:0006935">
    <property type="term" value="P:chemotaxis"/>
    <property type="evidence" value="ECO:0007669"/>
    <property type="project" value="UniProtKB-UniRule"/>
</dbReference>
<dbReference type="CDD" id="cd17541">
    <property type="entry name" value="REC_CheB-like"/>
    <property type="match status" value="1"/>
</dbReference>
<sequence>MNISLPKYRVLIVDDSAFFRKAIEMILSKDRRLEVVGCAKDAFEAKQMVDSLQPDVITLDVEMPKMDGLEFLRRLMAHRPIPVVMCSTIVTKGSDLLMQALEMGAVGVIEKGLVGNGRHAADLQMQICDTVRGAALAKLQIRSLNIAQSPSIIKSYALDPIEVKRVENSLSVLGIGSSTGGPEALKTLLGGMPSNCPPIVIVQHMPEVFTGPFAKRLNKYAPMDVREAKQGDVLRNGLALLAPGSHHMEIMYNPVNSKEMIVSLNEGGLVSRHRPSVDVLFRSLATNIGKRATGVILTGMGQDGADGLLEMRQTGSRTYGQDQESCVVYGMPKVAKSIGAVERELPLTSLAKAVLTQAAP</sequence>
<dbReference type="InterPro" id="IPR000673">
    <property type="entry name" value="Sig_transdc_resp-reg_Me-estase"/>
</dbReference>
<dbReference type="PANTHER" id="PTHR42872:SF6">
    <property type="entry name" value="PROTEIN-GLUTAMATE METHYLESTERASE_PROTEIN-GLUTAMINE GLUTAMINASE"/>
    <property type="match status" value="1"/>
</dbReference>
<evidence type="ECO:0000256" key="5">
    <source>
        <dbReference type="HAMAP-Rule" id="MF_00099"/>
    </source>
</evidence>
<keyword evidence="3 5" id="KW-0378">Hydrolase</keyword>
<dbReference type="Proteomes" id="UP000070371">
    <property type="component" value="Chromosome"/>
</dbReference>
<proteinExistence type="inferred from homology"/>
<dbReference type="SMART" id="SM00448">
    <property type="entry name" value="REC"/>
    <property type="match status" value="1"/>
</dbReference>
<dbReference type="GO" id="GO:0050568">
    <property type="term" value="F:protein-glutamine glutaminase activity"/>
    <property type="evidence" value="ECO:0007669"/>
    <property type="project" value="UniProtKB-UniRule"/>
</dbReference>
<gene>
    <name evidence="5" type="primary">cheB</name>
    <name evidence="10" type="ORF">RC74_16675</name>
</gene>
<dbReference type="AlphaFoldDB" id="A0A126V2X3"/>
<evidence type="ECO:0000259" key="8">
    <source>
        <dbReference type="PROSITE" id="PS50110"/>
    </source>
</evidence>
<evidence type="ECO:0000256" key="4">
    <source>
        <dbReference type="ARBA" id="ARBA00048267"/>
    </source>
</evidence>
<evidence type="ECO:0000313" key="11">
    <source>
        <dbReference type="Proteomes" id="UP000070371"/>
    </source>
</evidence>
<dbReference type="GO" id="GO:0005737">
    <property type="term" value="C:cytoplasm"/>
    <property type="evidence" value="ECO:0007669"/>
    <property type="project" value="UniProtKB-SubCell"/>
</dbReference>
<dbReference type="SUPFAM" id="SSF52738">
    <property type="entry name" value="Methylesterase CheB, C-terminal domain"/>
    <property type="match status" value="1"/>
</dbReference>
<feature type="active site" evidence="5 6">
    <location>
        <position position="204"/>
    </location>
</feature>
<feature type="active site" evidence="5 6">
    <location>
        <position position="303"/>
    </location>
</feature>
<reference evidence="10 11" key="1">
    <citation type="submission" date="2016-02" db="EMBL/GenBank/DDBJ databases">
        <title>Complete genome sequence of Halocynthiibacter arcticus PAMC 20958t from arctic marine sediment.</title>
        <authorList>
            <person name="Lee Y.M."/>
            <person name="Baek K."/>
            <person name="Lee H.K."/>
            <person name="Shin S.C."/>
        </authorList>
    </citation>
    <scope>NUCLEOTIDE SEQUENCE [LARGE SCALE GENOMIC DNA]</scope>
    <source>
        <strain evidence="10">PAMC 20958</strain>
    </source>
</reference>
<comment type="similarity">
    <text evidence="5">Belongs to the CheB family.</text>
</comment>
<evidence type="ECO:0000256" key="6">
    <source>
        <dbReference type="PROSITE-ProRule" id="PRU00050"/>
    </source>
</evidence>
<dbReference type="CDD" id="cd16432">
    <property type="entry name" value="CheB_Rec"/>
    <property type="match status" value="1"/>
</dbReference>
<dbReference type="EC" id="3.1.1.61" evidence="5"/>
<comment type="catalytic activity">
    <reaction evidence="4 5">
        <text>[protein]-L-glutamate 5-O-methyl ester + H2O = L-glutamyl-[protein] + methanol + H(+)</text>
        <dbReference type="Rhea" id="RHEA:23236"/>
        <dbReference type="Rhea" id="RHEA-COMP:10208"/>
        <dbReference type="Rhea" id="RHEA-COMP:10311"/>
        <dbReference type="ChEBI" id="CHEBI:15377"/>
        <dbReference type="ChEBI" id="CHEBI:15378"/>
        <dbReference type="ChEBI" id="CHEBI:17790"/>
        <dbReference type="ChEBI" id="CHEBI:29973"/>
        <dbReference type="ChEBI" id="CHEBI:82795"/>
        <dbReference type="EC" id="3.1.1.61"/>
    </reaction>
</comment>
<feature type="modified residue" description="4-aspartylphosphate" evidence="5 7">
    <location>
        <position position="60"/>
    </location>
</feature>
<comment type="catalytic activity">
    <reaction evidence="5">
        <text>L-glutaminyl-[protein] + H2O = L-glutamyl-[protein] + NH4(+)</text>
        <dbReference type="Rhea" id="RHEA:16441"/>
        <dbReference type="Rhea" id="RHEA-COMP:10207"/>
        <dbReference type="Rhea" id="RHEA-COMP:10208"/>
        <dbReference type="ChEBI" id="CHEBI:15377"/>
        <dbReference type="ChEBI" id="CHEBI:28938"/>
        <dbReference type="ChEBI" id="CHEBI:29973"/>
        <dbReference type="ChEBI" id="CHEBI:30011"/>
        <dbReference type="EC" id="3.5.1.44"/>
    </reaction>
</comment>
<protein>
    <recommendedName>
        <fullName evidence="5">Protein-glutamate methylesterase/protein-glutamine glutaminase</fullName>
        <ecNumber evidence="5">3.1.1.61</ecNumber>
        <ecNumber evidence="5">3.5.1.44</ecNumber>
    </recommendedName>
</protein>
<feature type="domain" description="Response regulatory" evidence="8">
    <location>
        <begin position="9"/>
        <end position="126"/>
    </location>
</feature>
<feature type="active site" evidence="5 6">
    <location>
        <position position="178"/>
    </location>
</feature>
<comment type="domain">
    <text evidence="5">Contains a C-terminal catalytic domain, and an N-terminal region which modulates catalytic activity.</text>
</comment>